<organism evidence="1">
    <name type="scientific">uncultured Anaerotruncus sp</name>
    <dbReference type="NCBI Taxonomy" id="905011"/>
    <lineage>
        <taxon>Bacteria</taxon>
        <taxon>Bacillati</taxon>
        <taxon>Bacillota</taxon>
        <taxon>Clostridia</taxon>
        <taxon>Eubacteriales</taxon>
        <taxon>Oscillospiraceae</taxon>
        <taxon>Anaerotruncus</taxon>
        <taxon>environmental samples</taxon>
    </lineage>
</organism>
<proteinExistence type="predicted"/>
<name>A0A1C6K9N0_9FIRM</name>
<evidence type="ECO:0000313" key="1">
    <source>
        <dbReference type="EMBL" id="SCJ90857.1"/>
    </source>
</evidence>
<evidence type="ECO:0008006" key="2">
    <source>
        <dbReference type="Google" id="ProtNLM"/>
    </source>
</evidence>
<dbReference type="InterPro" id="IPR011051">
    <property type="entry name" value="RmlC_Cupin_sf"/>
</dbReference>
<gene>
    <name evidence="1" type="ORF">SAMEA3545359_02779</name>
</gene>
<sequence>MPQRMTAEMVAASGVTCNHQEMENGERRFRLLGPDGSGYIRCENPGGPVWENSHLHHTTREFILVQQGPVICAVYRQGKAVLRLLETGDCFCPDPGVPHDLCMGAGAVVHAVKYGSCPAGDWAPSPELDMCVRKLSWEQALQLAEG</sequence>
<accession>A0A1C6K9N0</accession>
<protein>
    <recommendedName>
        <fullName evidence="2">Cupin domain</fullName>
    </recommendedName>
</protein>
<dbReference type="AlphaFoldDB" id="A0A1C6K9N0"/>
<dbReference type="EMBL" id="FMHG01000004">
    <property type="protein sequence ID" value="SCJ90857.1"/>
    <property type="molecule type" value="Genomic_DNA"/>
</dbReference>
<dbReference type="SUPFAM" id="SSF51182">
    <property type="entry name" value="RmlC-like cupins"/>
    <property type="match status" value="1"/>
</dbReference>
<reference evidence="1" key="1">
    <citation type="submission" date="2015-09" db="EMBL/GenBank/DDBJ databases">
        <authorList>
            <consortium name="Pathogen Informatics"/>
        </authorList>
    </citation>
    <scope>NUCLEOTIDE SEQUENCE</scope>
    <source>
        <strain evidence="1">2789STDY5834896</strain>
    </source>
</reference>